<dbReference type="Proteomes" id="UP000224567">
    <property type="component" value="Unassembled WGS sequence"/>
</dbReference>
<accession>A0A2G2WXS9</accession>
<evidence type="ECO:0000256" key="8">
    <source>
        <dbReference type="ARBA" id="ARBA00023136"/>
    </source>
</evidence>
<dbReference type="PROSITE" id="PS50893">
    <property type="entry name" value="ABC_TRANSPORTER_2"/>
    <property type="match status" value="1"/>
</dbReference>
<dbReference type="InterPro" id="IPR027417">
    <property type="entry name" value="P-loop_NTPase"/>
</dbReference>
<keyword evidence="6" id="KW-0067">ATP-binding</keyword>
<dbReference type="CDD" id="cd03213">
    <property type="entry name" value="ABCG_EPDR"/>
    <property type="match status" value="1"/>
</dbReference>
<evidence type="ECO:0000256" key="9">
    <source>
        <dbReference type="SAM" id="Phobius"/>
    </source>
</evidence>
<reference evidence="11 12" key="1">
    <citation type="journal article" date="2017" name="Genome Biol.">
        <title>New reference genome sequences of hot pepper reveal the massive evolution of plant disease-resistance genes by retroduplication.</title>
        <authorList>
            <person name="Kim S."/>
            <person name="Park J."/>
            <person name="Yeom S.I."/>
            <person name="Kim Y.M."/>
            <person name="Seo E."/>
            <person name="Kim K.T."/>
            <person name="Kim M.S."/>
            <person name="Lee J.M."/>
            <person name="Cheong K."/>
            <person name="Shin H.S."/>
            <person name="Kim S.B."/>
            <person name="Han K."/>
            <person name="Lee J."/>
            <person name="Park M."/>
            <person name="Lee H.A."/>
            <person name="Lee H.Y."/>
            <person name="Lee Y."/>
            <person name="Oh S."/>
            <person name="Lee J.H."/>
            <person name="Choi E."/>
            <person name="Choi E."/>
            <person name="Lee S.E."/>
            <person name="Jeon J."/>
            <person name="Kim H."/>
            <person name="Choi G."/>
            <person name="Song H."/>
            <person name="Lee J."/>
            <person name="Lee S.C."/>
            <person name="Kwon J.K."/>
            <person name="Lee H.Y."/>
            <person name="Koo N."/>
            <person name="Hong Y."/>
            <person name="Kim R.W."/>
            <person name="Kang W.H."/>
            <person name="Huh J.H."/>
            <person name="Kang B.C."/>
            <person name="Yang T.J."/>
            <person name="Lee Y.H."/>
            <person name="Bennetzen J.L."/>
            <person name="Choi D."/>
        </authorList>
    </citation>
    <scope>NUCLEOTIDE SEQUENCE [LARGE SCALE GENOMIC DNA]</scope>
    <source>
        <strain evidence="12">cv. PBC81</strain>
    </source>
</reference>
<keyword evidence="12" id="KW-1185">Reference proteome</keyword>
<dbReference type="GO" id="GO:0005524">
    <property type="term" value="F:ATP binding"/>
    <property type="evidence" value="ECO:0007669"/>
    <property type="project" value="UniProtKB-KW"/>
</dbReference>
<dbReference type="InterPro" id="IPR043926">
    <property type="entry name" value="ABCG_dom"/>
</dbReference>
<feature type="transmembrane region" description="Helical" evidence="9">
    <location>
        <begin position="417"/>
        <end position="436"/>
    </location>
</feature>
<organism evidence="11 12">
    <name type="scientific">Capsicum baccatum</name>
    <name type="common">Peruvian pepper</name>
    <dbReference type="NCBI Taxonomy" id="33114"/>
    <lineage>
        <taxon>Eukaryota</taxon>
        <taxon>Viridiplantae</taxon>
        <taxon>Streptophyta</taxon>
        <taxon>Embryophyta</taxon>
        <taxon>Tracheophyta</taxon>
        <taxon>Spermatophyta</taxon>
        <taxon>Magnoliopsida</taxon>
        <taxon>eudicotyledons</taxon>
        <taxon>Gunneridae</taxon>
        <taxon>Pentapetalae</taxon>
        <taxon>asterids</taxon>
        <taxon>lamiids</taxon>
        <taxon>Solanales</taxon>
        <taxon>Solanaceae</taxon>
        <taxon>Solanoideae</taxon>
        <taxon>Capsiceae</taxon>
        <taxon>Capsicum</taxon>
    </lineage>
</organism>
<evidence type="ECO:0000313" key="11">
    <source>
        <dbReference type="EMBL" id="PHT50025.1"/>
    </source>
</evidence>
<dbReference type="PANTHER" id="PTHR48041:SF56">
    <property type="entry name" value="ABC TRANSPORTER G FAMILY MEMBER 25"/>
    <property type="match status" value="1"/>
</dbReference>
<dbReference type="GO" id="GO:0140359">
    <property type="term" value="F:ABC-type transporter activity"/>
    <property type="evidence" value="ECO:0007669"/>
    <property type="project" value="InterPro"/>
</dbReference>
<keyword evidence="8 9" id="KW-0472">Membrane</keyword>
<evidence type="ECO:0000256" key="3">
    <source>
        <dbReference type="ARBA" id="ARBA00022448"/>
    </source>
</evidence>
<dbReference type="AlphaFoldDB" id="A0A2G2WXS9"/>
<dbReference type="Pfam" id="PF01061">
    <property type="entry name" value="ABC2_membrane"/>
    <property type="match status" value="1"/>
</dbReference>
<dbReference type="PANTHER" id="PTHR48041">
    <property type="entry name" value="ABC TRANSPORTER G FAMILY MEMBER 28"/>
    <property type="match status" value="1"/>
</dbReference>
<feature type="transmembrane region" description="Helical" evidence="9">
    <location>
        <begin position="640"/>
        <end position="660"/>
    </location>
</feature>
<dbReference type="FunFam" id="3.40.50.300:FF:000337">
    <property type="entry name" value="ABC transporter G family member 22"/>
    <property type="match status" value="1"/>
</dbReference>
<dbReference type="GO" id="GO:0005886">
    <property type="term" value="C:plasma membrane"/>
    <property type="evidence" value="ECO:0007669"/>
    <property type="project" value="TreeGrafter"/>
</dbReference>
<dbReference type="STRING" id="33114.A0A2G2WXS9"/>
<evidence type="ECO:0000256" key="5">
    <source>
        <dbReference type="ARBA" id="ARBA00022741"/>
    </source>
</evidence>
<sequence length="665" mass="73610">MPVTSKETTTTMNATTLTGEETNKDFPFVMSSSTYPITLTFMDVSYRIKLENKSSGGSSNLRKMFSGGPTSSTDIENPTATIHQERTVLNGITGMVSPGEILAVLGPSGSGKSTLLNALAGRLQGHSYTGTILANNRKLSKHVLKRTGFVTQDDILYPHLTVRETLIFCALLRLPNSLNRKEKIAITDSVITELGLNKCEDTIIGNSFIRRGVSGGERKRVSIAHEMLINPSLLILDEPTSGLDATAAYRLVSTLGSLAQKGKTIITSVHQPSSRVFQMFNSVLVLSEGRCLYFGKGNESMNYFESVGFSPSFPMNPADFLLDLANGVCQFDGVSEKEKPNVKQTLGSTYNKSLAPKVKAACLDTINTVPKEVLHTGTYSCSSSKRTCTNYVSNWFNQFSILLQRGLKERKHETFNYLRVFQVIAASLLAGSMWWHSDYRDIQDRLGLLFFISIFWGVFPSFNAVFAFPQERAIFVKERASGMYTLSSYFMARIVGDLPMDLILPTFFLIITYWMAGLKPQLLAFLLTLLVLLGYVVVSQGFGLAFGAIIMDAKQASTVITVMMLAFVLTGGFYVHKVPACLAWIKYISTTFYCYRLLIYVQFGEGQEISDLLGCSHQGSDRASCKFIEQDVKGQIHPSASLGILLIMFIGYRLIAYLALRRIRT</sequence>
<protein>
    <submittedName>
        <fullName evidence="11">ABC transporter G family member 25</fullName>
    </submittedName>
</protein>
<evidence type="ECO:0000256" key="1">
    <source>
        <dbReference type="ARBA" id="ARBA00004141"/>
    </source>
</evidence>
<dbReference type="InterPro" id="IPR003593">
    <property type="entry name" value="AAA+_ATPase"/>
</dbReference>
<dbReference type="InterPro" id="IPR013525">
    <property type="entry name" value="ABC2_TM"/>
</dbReference>
<feature type="transmembrane region" description="Helical" evidence="9">
    <location>
        <begin position="522"/>
        <end position="549"/>
    </location>
</feature>
<feature type="transmembrane region" description="Helical" evidence="9">
    <location>
        <begin position="556"/>
        <end position="575"/>
    </location>
</feature>
<dbReference type="Gene3D" id="3.40.50.300">
    <property type="entry name" value="P-loop containing nucleotide triphosphate hydrolases"/>
    <property type="match status" value="1"/>
</dbReference>
<dbReference type="OrthoDB" id="245989at2759"/>
<evidence type="ECO:0000256" key="2">
    <source>
        <dbReference type="ARBA" id="ARBA00005814"/>
    </source>
</evidence>
<evidence type="ECO:0000256" key="6">
    <source>
        <dbReference type="ARBA" id="ARBA00022840"/>
    </source>
</evidence>
<gene>
    <name evidence="11" type="ORF">CQW23_09772</name>
</gene>
<evidence type="ECO:0000259" key="10">
    <source>
        <dbReference type="PROSITE" id="PS50893"/>
    </source>
</evidence>
<comment type="caution">
    <text evidence="11">The sequence shown here is derived from an EMBL/GenBank/DDBJ whole genome shotgun (WGS) entry which is preliminary data.</text>
</comment>
<evidence type="ECO:0000256" key="4">
    <source>
        <dbReference type="ARBA" id="ARBA00022692"/>
    </source>
</evidence>
<dbReference type="InterPro" id="IPR003439">
    <property type="entry name" value="ABC_transporter-like_ATP-bd"/>
</dbReference>
<comment type="similarity">
    <text evidence="2">Belongs to the ABC transporter superfamily. ABCG family. Eye pigment precursor importer (TC 3.A.1.204) subfamily.</text>
</comment>
<dbReference type="InterPro" id="IPR050352">
    <property type="entry name" value="ABCG_transporters"/>
</dbReference>
<feature type="transmembrane region" description="Helical" evidence="9">
    <location>
        <begin position="448"/>
        <end position="469"/>
    </location>
</feature>
<keyword evidence="4 9" id="KW-0812">Transmembrane</keyword>
<dbReference type="SUPFAM" id="SSF52540">
    <property type="entry name" value="P-loop containing nucleoside triphosphate hydrolases"/>
    <property type="match status" value="1"/>
</dbReference>
<reference evidence="12" key="2">
    <citation type="journal article" date="2017" name="J. Anim. Genet.">
        <title>Multiple reference genome sequences of hot pepper reveal the massive evolution of plant disease resistance genes by retroduplication.</title>
        <authorList>
            <person name="Kim S."/>
            <person name="Park J."/>
            <person name="Yeom S.-I."/>
            <person name="Kim Y.-M."/>
            <person name="Seo E."/>
            <person name="Kim K.-T."/>
            <person name="Kim M.-S."/>
            <person name="Lee J.M."/>
            <person name="Cheong K."/>
            <person name="Shin H.-S."/>
            <person name="Kim S.-B."/>
            <person name="Han K."/>
            <person name="Lee J."/>
            <person name="Park M."/>
            <person name="Lee H.-A."/>
            <person name="Lee H.-Y."/>
            <person name="Lee Y."/>
            <person name="Oh S."/>
            <person name="Lee J.H."/>
            <person name="Choi E."/>
            <person name="Choi E."/>
            <person name="Lee S.E."/>
            <person name="Jeon J."/>
            <person name="Kim H."/>
            <person name="Choi G."/>
            <person name="Song H."/>
            <person name="Lee J."/>
            <person name="Lee S.-C."/>
            <person name="Kwon J.-K."/>
            <person name="Lee H.-Y."/>
            <person name="Koo N."/>
            <person name="Hong Y."/>
            <person name="Kim R.W."/>
            <person name="Kang W.-H."/>
            <person name="Huh J.H."/>
            <person name="Kang B.-C."/>
            <person name="Yang T.-J."/>
            <person name="Lee Y.-H."/>
            <person name="Bennetzen J.L."/>
            <person name="Choi D."/>
        </authorList>
    </citation>
    <scope>NUCLEOTIDE SEQUENCE [LARGE SCALE GENOMIC DNA]</scope>
    <source>
        <strain evidence="12">cv. PBC81</strain>
    </source>
</reference>
<dbReference type="SMART" id="SM00382">
    <property type="entry name" value="AAA"/>
    <property type="match status" value="1"/>
</dbReference>
<dbReference type="Pfam" id="PF19055">
    <property type="entry name" value="ABC2_membrane_7"/>
    <property type="match status" value="1"/>
</dbReference>
<dbReference type="Pfam" id="PF00005">
    <property type="entry name" value="ABC_tran"/>
    <property type="match status" value="1"/>
</dbReference>
<name>A0A2G2WXS9_CAPBA</name>
<keyword evidence="7 9" id="KW-1133">Transmembrane helix</keyword>
<keyword evidence="3" id="KW-0813">Transport</keyword>
<feature type="domain" description="ABC transporter" evidence="10">
    <location>
        <begin position="73"/>
        <end position="313"/>
    </location>
</feature>
<dbReference type="EMBL" id="MLFT02000004">
    <property type="protein sequence ID" value="PHT50025.1"/>
    <property type="molecule type" value="Genomic_DNA"/>
</dbReference>
<feature type="transmembrane region" description="Helical" evidence="9">
    <location>
        <begin position="490"/>
        <end position="516"/>
    </location>
</feature>
<keyword evidence="5" id="KW-0547">Nucleotide-binding</keyword>
<dbReference type="GO" id="GO:0016887">
    <property type="term" value="F:ATP hydrolysis activity"/>
    <property type="evidence" value="ECO:0007669"/>
    <property type="project" value="InterPro"/>
</dbReference>
<evidence type="ECO:0000313" key="12">
    <source>
        <dbReference type="Proteomes" id="UP000224567"/>
    </source>
</evidence>
<comment type="subcellular location">
    <subcellularLocation>
        <location evidence="1">Membrane</location>
        <topology evidence="1">Multi-pass membrane protein</topology>
    </subcellularLocation>
</comment>
<evidence type="ECO:0000256" key="7">
    <source>
        <dbReference type="ARBA" id="ARBA00022989"/>
    </source>
</evidence>
<proteinExistence type="inferred from homology"/>